<accession>A0A2P6Q2K4</accession>
<name>A0A2P6Q2K4_ROSCH</name>
<comment type="caution">
    <text evidence="1">The sequence shown here is derived from an EMBL/GenBank/DDBJ whole genome shotgun (WGS) entry which is preliminary data.</text>
</comment>
<organism evidence="1 2">
    <name type="scientific">Rosa chinensis</name>
    <name type="common">China rose</name>
    <dbReference type="NCBI Taxonomy" id="74649"/>
    <lineage>
        <taxon>Eukaryota</taxon>
        <taxon>Viridiplantae</taxon>
        <taxon>Streptophyta</taxon>
        <taxon>Embryophyta</taxon>
        <taxon>Tracheophyta</taxon>
        <taxon>Spermatophyta</taxon>
        <taxon>Magnoliopsida</taxon>
        <taxon>eudicotyledons</taxon>
        <taxon>Gunneridae</taxon>
        <taxon>Pentapetalae</taxon>
        <taxon>rosids</taxon>
        <taxon>fabids</taxon>
        <taxon>Rosales</taxon>
        <taxon>Rosaceae</taxon>
        <taxon>Rosoideae</taxon>
        <taxon>Rosoideae incertae sedis</taxon>
        <taxon>Rosa</taxon>
    </lineage>
</organism>
<gene>
    <name evidence="1" type="ORF">RchiOBHm_Chr5g0002811</name>
</gene>
<keyword evidence="2" id="KW-1185">Reference proteome</keyword>
<reference evidence="1 2" key="1">
    <citation type="journal article" date="2018" name="Nat. Genet.">
        <title>The Rosa genome provides new insights in the design of modern roses.</title>
        <authorList>
            <person name="Bendahmane M."/>
        </authorList>
    </citation>
    <scope>NUCLEOTIDE SEQUENCE [LARGE SCALE GENOMIC DNA]</scope>
    <source>
        <strain evidence="2">cv. Old Blush</strain>
    </source>
</reference>
<dbReference type="Proteomes" id="UP000238479">
    <property type="component" value="Chromosome 5"/>
</dbReference>
<evidence type="ECO:0000313" key="1">
    <source>
        <dbReference type="EMBL" id="PRQ28415.1"/>
    </source>
</evidence>
<protein>
    <submittedName>
        <fullName evidence="1">Uncharacterized protein</fullName>
    </submittedName>
</protein>
<proteinExistence type="predicted"/>
<sequence length="40" mass="4531">MYVCGVTPYAESHAAVNFDVLFSIYLKMPMQRSLMSGNCR</sequence>
<evidence type="ECO:0000313" key="2">
    <source>
        <dbReference type="Proteomes" id="UP000238479"/>
    </source>
</evidence>
<dbReference type="EMBL" id="PDCK01000043">
    <property type="protein sequence ID" value="PRQ28415.1"/>
    <property type="molecule type" value="Genomic_DNA"/>
</dbReference>
<dbReference type="AlphaFoldDB" id="A0A2P6Q2K4"/>
<dbReference type="Gramene" id="PRQ28415">
    <property type="protein sequence ID" value="PRQ28415"/>
    <property type="gene ID" value="RchiOBHm_Chr5g0002811"/>
</dbReference>